<accession>E6ZPF8</accession>
<proteinExistence type="predicted"/>
<dbReference type="Proteomes" id="UP000008867">
    <property type="component" value="Chromosome 13"/>
</dbReference>
<protein>
    <submittedName>
        <fullName evidence="2">Uncharacterized protein</fullName>
    </submittedName>
</protein>
<evidence type="ECO:0000313" key="2">
    <source>
        <dbReference type="EMBL" id="CBQ69115.1"/>
    </source>
</evidence>
<organism evidence="2 3">
    <name type="scientific">Sporisorium reilianum (strain SRZ2)</name>
    <name type="common">Maize head smut fungus</name>
    <dbReference type="NCBI Taxonomy" id="999809"/>
    <lineage>
        <taxon>Eukaryota</taxon>
        <taxon>Fungi</taxon>
        <taxon>Dikarya</taxon>
        <taxon>Basidiomycota</taxon>
        <taxon>Ustilaginomycotina</taxon>
        <taxon>Ustilaginomycetes</taxon>
        <taxon>Ustilaginales</taxon>
        <taxon>Ustilaginaceae</taxon>
        <taxon>Sporisorium</taxon>
    </lineage>
</organism>
<evidence type="ECO:0000313" key="3">
    <source>
        <dbReference type="Proteomes" id="UP000008867"/>
    </source>
</evidence>
<dbReference type="HOGENOM" id="CLU_2238338_0_0_1"/>
<dbReference type="EMBL" id="FQ311434">
    <property type="protein sequence ID" value="CBQ69115.1"/>
    <property type="molecule type" value="Genomic_DNA"/>
</dbReference>
<dbReference type="VEuPathDB" id="FungiDB:sr17488"/>
<sequence length="105" mass="11266">MLITLYDPQRAGASNGGSHVSGLPGHNSSKTRSKIGVQSGVQTLALIVFQVGCFPHSEKSLCIQPSVRDLVKNDPAPQTGAARWARERVSGRYCLGDVFVFGRLL</sequence>
<gene>
    <name evidence="2" type="ORF">sr17488</name>
</gene>
<name>E6ZPF8_SPORE</name>
<feature type="region of interest" description="Disordered" evidence="1">
    <location>
        <begin position="10"/>
        <end position="33"/>
    </location>
</feature>
<keyword evidence="3" id="KW-1185">Reference proteome</keyword>
<reference evidence="2 3" key="1">
    <citation type="journal article" date="2010" name="Science">
        <title>Pathogenicity determinants in smut fungi revealed by genome comparison.</title>
        <authorList>
            <person name="Schirawski J."/>
            <person name="Mannhaupt G."/>
            <person name="Muench K."/>
            <person name="Brefort T."/>
            <person name="Schipper K."/>
            <person name="Doehlemann G."/>
            <person name="Di Stasio M."/>
            <person name="Roessel N."/>
            <person name="Mendoza-Mendoza A."/>
            <person name="Pester D."/>
            <person name="Mueller O."/>
            <person name="Winterberg B."/>
            <person name="Meyer E."/>
            <person name="Ghareeb H."/>
            <person name="Wollenberg T."/>
            <person name="Muensterkoetter M."/>
            <person name="Wong P."/>
            <person name="Walter M."/>
            <person name="Stukenbrock E."/>
            <person name="Gueldener U."/>
            <person name="Kahmann R."/>
        </authorList>
    </citation>
    <scope>NUCLEOTIDE SEQUENCE [LARGE SCALE GENOMIC DNA]</scope>
    <source>
        <strain evidence="3">SRZ2</strain>
    </source>
</reference>
<dbReference type="AlphaFoldDB" id="E6ZPF8"/>
<evidence type="ECO:0000256" key="1">
    <source>
        <dbReference type="SAM" id="MobiDB-lite"/>
    </source>
</evidence>